<name>A0A4Y7Q0B4_9AGAM</name>
<proteinExistence type="predicted"/>
<dbReference type="Proteomes" id="UP000294933">
    <property type="component" value="Unassembled WGS sequence"/>
</dbReference>
<reference evidence="1 2" key="1">
    <citation type="submission" date="2018-06" db="EMBL/GenBank/DDBJ databases">
        <title>A transcriptomic atlas of mushroom development highlights an independent origin of complex multicellularity.</title>
        <authorList>
            <consortium name="DOE Joint Genome Institute"/>
            <person name="Krizsan K."/>
            <person name="Almasi E."/>
            <person name="Merenyi Z."/>
            <person name="Sahu N."/>
            <person name="Viragh M."/>
            <person name="Koszo T."/>
            <person name="Mondo S."/>
            <person name="Kiss B."/>
            <person name="Balint B."/>
            <person name="Kues U."/>
            <person name="Barry K."/>
            <person name="Hegedus J.C."/>
            <person name="Henrissat B."/>
            <person name="Johnson J."/>
            <person name="Lipzen A."/>
            <person name="Ohm R."/>
            <person name="Nagy I."/>
            <person name="Pangilinan J."/>
            <person name="Yan J."/>
            <person name="Xiong Y."/>
            <person name="Grigoriev I.V."/>
            <person name="Hibbett D.S."/>
            <person name="Nagy L.G."/>
        </authorList>
    </citation>
    <scope>NUCLEOTIDE SEQUENCE [LARGE SCALE GENOMIC DNA]</scope>
    <source>
        <strain evidence="1 2">SZMC22713</strain>
    </source>
</reference>
<gene>
    <name evidence="1" type="ORF">BD410DRAFT_899496</name>
</gene>
<accession>A0A4Y7Q0B4</accession>
<keyword evidence="2" id="KW-1185">Reference proteome</keyword>
<protein>
    <submittedName>
        <fullName evidence="1">Uncharacterized protein</fullName>
    </submittedName>
</protein>
<dbReference type="EMBL" id="ML170187">
    <property type="protein sequence ID" value="TDL20592.1"/>
    <property type="molecule type" value="Genomic_DNA"/>
</dbReference>
<dbReference type="AlphaFoldDB" id="A0A4Y7Q0B4"/>
<evidence type="ECO:0000313" key="2">
    <source>
        <dbReference type="Proteomes" id="UP000294933"/>
    </source>
</evidence>
<sequence length="460" mass="51964">MPTWAMEMYAPITSHLERVIARIRATDMPSGNILLFFKNLSPSSFLHHTRSSLAIAVSSVNCTTRGFSVTFKERQQAFRDELTIRDAHALQWAMEYSKRDTDLLDIVTPVPEFVELNNSAEARMVMQRSGVIPRAMRLLQSCAFNDVIYKAVCVACLESIIVLASCSTEAIEQDSYEPETSLLSSVIAGFTYDGLTPMDNEITQLAFCTISNIVLRRVYELENSLKMTDEDQFKLHSGQLSSSISDIMSPLSGSFACGVLYGTRCGWYIGNDFHYSSFSDRENLHADFANHVHVYRGYQSIHHGQVVEIPFDTYAIVINELASSVPNFKNEYARHHRASPVEAAEFWDASAVAIRKMIHCRMHDITRLESLSIILDAWHLRAVQALRKYSNTWKGLIDRTAAEFGYISQLDDDYNIDIHAELQFYDSGFSPCGTMESPQYSSLLGDWGCGPDPTFRPDVW</sequence>
<dbReference type="VEuPathDB" id="FungiDB:BD410DRAFT_899496"/>
<evidence type="ECO:0000313" key="1">
    <source>
        <dbReference type="EMBL" id="TDL20592.1"/>
    </source>
</evidence>
<organism evidence="1 2">
    <name type="scientific">Rickenella mellea</name>
    <dbReference type="NCBI Taxonomy" id="50990"/>
    <lineage>
        <taxon>Eukaryota</taxon>
        <taxon>Fungi</taxon>
        <taxon>Dikarya</taxon>
        <taxon>Basidiomycota</taxon>
        <taxon>Agaricomycotina</taxon>
        <taxon>Agaricomycetes</taxon>
        <taxon>Hymenochaetales</taxon>
        <taxon>Rickenellaceae</taxon>
        <taxon>Rickenella</taxon>
    </lineage>
</organism>